<evidence type="ECO:0000256" key="4">
    <source>
        <dbReference type="ARBA" id="ARBA00023136"/>
    </source>
</evidence>
<evidence type="ECO:0000313" key="9">
    <source>
        <dbReference type="Proteomes" id="UP000799118"/>
    </source>
</evidence>
<feature type="transmembrane region" description="Helical" evidence="6">
    <location>
        <begin position="39"/>
        <end position="59"/>
    </location>
</feature>
<proteinExistence type="inferred from homology"/>
<keyword evidence="2 6" id="KW-0812">Transmembrane</keyword>
<reference evidence="8" key="1">
    <citation type="journal article" date="2019" name="Environ. Microbiol.">
        <title>Fungal ecological strategies reflected in gene transcription - a case study of two litter decomposers.</title>
        <authorList>
            <person name="Barbi F."/>
            <person name="Kohler A."/>
            <person name="Barry K."/>
            <person name="Baskaran P."/>
            <person name="Daum C."/>
            <person name="Fauchery L."/>
            <person name="Ihrmark K."/>
            <person name="Kuo A."/>
            <person name="LaButti K."/>
            <person name="Lipzen A."/>
            <person name="Morin E."/>
            <person name="Grigoriev I.V."/>
            <person name="Henrissat B."/>
            <person name="Lindahl B."/>
            <person name="Martin F."/>
        </authorList>
    </citation>
    <scope>NUCLEOTIDE SEQUENCE</scope>
    <source>
        <strain evidence="8">JB14</strain>
    </source>
</reference>
<keyword evidence="3 6" id="KW-1133">Transmembrane helix</keyword>
<evidence type="ECO:0000256" key="2">
    <source>
        <dbReference type="ARBA" id="ARBA00022692"/>
    </source>
</evidence>
<dbReference type="GO" id="GO:0016020">
    <property type="term" value="C:membrane"/>
    <property type="evidence" value="ECO:0007669"/>
    <property type="project" value="UniProtKB-SubCell"/>
</dbReference>
<feature type="transmembrane region" description="Helical" evidence="6">
    <location>
        <begin position="119"/>
        <end position="138"/>
    </location>
</feature>
<feature type="transmembrane region" description="Helical" evidence="6">
    <location>
        <begin position="158"/>
        <end position="181"/>
    </location>
</feature>
<dbReference type="Pfam" id="PF20684">
    <property type="entry name" value="Fung_rhodopsin"/>
    <property type="match status" value="1"/>
</dbReference>
<evidence type="ECO:0000256" key="6">
    <source>
        <dbReference type="SAM" id="Phobius"/>
    </source>
</evidence>
<organism evidence="8 9">
    <name type="scientific">Gymnopus androsaceus JB14</name>
    <dbReference type="NCBI Taxonomy" id="1447944"/>
    <lineage>
        <taxon>Eukaryota</taxon>
        <taxon>Fungi</taxon>
        <taxon>Dikarya</taxon>
        <taxon>Basidiomycota</taxon>
        <taxon>Agaricomycotina</taxon>
        <taxon>Agaricomycetes</taxon>
        <taxon>Agaricomycetidae</taxon>
        <taxon>Agaricales</taxon>
        <taxon>Marasmiineae</taxon>
        <taxon>Omphalotaceae</taxon>
        <taxon>Gymnopus</taxon>
    </lineage>
</organism>
<dbReference type="PANTHER" id="PTHR33048">
    <property type="entry name" value="PTH11-LIKE INTEGRAL MEMBRANE PROTEIN (AFU_ORTHOLOGUE AFUA_5G11245)"/>
    <property type="match status" value="1"/>
</dbReference>
<comment type="similarity">
    <text evidence="5">Belongs to the SAT4 family.</text>
</comment>
<accession>A0A6A4I8W5</accession>
<name>A0A6A4I8W5_9AGAR</name>
<feature type="transmembrane region" description="Helical" evidence="6">
    <location>
        <begin position="193"/>
        <end position="217"/>
    </location>
</feature>
<dbReference type="PANTHER" id="PTHR33048:SF47">
    <property type="entry name" value="INTEGRAL MEMBRANE PROTEIN-RELATED"/>
    <property type="match status" value="1"/>
</dbReference>
<evidence type="ECO:0000256" key="5">
    <source>
        <dbReference type="ARBA" id="ARBA00038359"/>
    </source>
</evidence>
<dbReference type="EMBL" id="ML769407">
    <property type="protein sequence ID" value="KAE9405768.1"/>
    <property type="molecule type" value="Genomic_DNA"/>
</dbReference>
<evidence type="ECO:0000259" key="7">
    <source>
        <dbReference type="Pfam" id="PF20684"/>
    </source>
</evidence>
<evidence type="ECO:0000256" key="1">
    <source>
        <dbReference type="ARBA" id="ARBA00004141"/>
    </source>
</evidence>
<gene>
    <name evidence="8" type="ORF">BT96DRAFT_317071</name>
</gene>
<comment type="subcellular location">
    <subcellularLocation>
        <location evidence="1">Membrane</location>
        <topology evidence="1">Multi-pass membrane protein</topology>
    </subcellularLocation>
</comment>
<feature type="domain" description="Rhodopsin" evidence="7">
    <location>
        <begin position="23"/>
        <end position="217"/>
    </location>
</feature>
<feature type="transmembrane region" description="Helical" evidence="6">
    <location>
        <begin position="79"/>
        <end position="107"/>
    </location>
</feature>
<dbReference type="Proteomes" id="UP000799118">
    <property type="component" value="Unassembled WGS sequence"/>
</dbReference>
<sequence>MSSTANLVVCITFFTIADVSTLARICIRYRKQRLWWDDCWAILTMILSILVDISLFGAGTSSVGSSPLAPVSDESDQVVQFWLIMISFTLAIWCARISLMLSIIRLIPPLFTLRRISEWTAVSFSLICLGILTPKIYICASDLSWSDVSVPICPLEKVAIGELITDLVADIALVVIPIRLLGHVKLSKDKRRMLIVIFGASLLTSAVSVVHVVFLMVSSYFDLVPIIAEVEPPPLLSPIWV</sequence>
<dbReference type="InterPro" id="IPR049326">
    <property type="entry name" value="Rhodopsin_dom_fungi"/>
</dbReference>
<keyword evidence="9" id="KW-1185">Reference proteome</keyword>
<keyword evidence="4 6" id="KW-0472">Membrane</keyword>
<dbReference type="AlphaFoldDB" id="A0A6A4I8W5"/>
<dbReference type="InterPro" id="IPR052337">
    <property type="entry name" value="SAT4-like"/>
</dbReference>
<dbReference type="OrthoDB" id="3229610at2759"/>
<evidence type="ECO:0000313" key="8">
    <source>
        <dbReference type="EMBL" id="KAE9405768.1"/>
    </source>
</evidence>
<feature type="transmembrane region" description="Helical" evidence="6">
    <location>
        <begin position="6"/>
        <end position="27"/>
    </location>
</feature>
<evidence type="ECO:0000256" key="3">
    <source>
        <dbReference type="ARBA" id="ARBA00022989"/>
    </source>
</evidence>
<protein>
    <recommendedName>
        <fullName evidence="7">Rhodopsin domain-containing protein</fullName>
    </recommendedName>
</protein>